<evidence type="ECO:0000313" key="2">
    <source>
        <dbReference type="Proteomes" id="UP000694888"/>
    </source>
</evidence>
<protein>
    <submittedName>
        <fullName evidence="3">Uncharacterized protein LOC106011478</fullName>
    </submittedName>
</protein>
<sequence length="245" mass="27441">MSHMLAKDYCDEVRKKQQVINGVVDVVKLIGKRGLSYRGSTEEAVYTLDNEEIDHGTFLEIVTLLRKYDSFTADHLSWLVHNSKTKNEKANSSKGKGSFVTFLSRTTVDSIITVIRDMIRYFISEDITDMFAAEIDTTQDQCFSVIRYVDKTGNIQERLVSIVKCEETTGEAFVHIVSEVMQGLNLDLKQCVGNATDGAANMHRGFSTLLSNKATMQIHVWFHGHELNLVVSEATSAEANSALIH</sequence>
<dbReference type="Pfam" id="PF14291">
    <property type="entry name" value="DUF4371"/>
    <property type="match status" value="1"/>
</dbReference>
<organism evidence="2 3">
    <name type="scientific">Aplysia californica</name>
    <name type="common">California sea hare</name>
    <dbReference type="NCBI Taxonomy" id="6500"/>
    <lineage>
        <taxon>Eukaryota</taxon>
        <taxon>Metazoa</taxon>
        <taxon>Spiralia</taxon>
        <taxon>Lophotrochozoa</taxon>
        <taxon>Mollusca</taxon>
        <taxon>Gastropoda</taxon>
        <taxon>Heterobranchia</taxon>
        <taxon>Euthyneura</taxon>
        <taxon>Tectipleura</taxon>
        <taxon>Aplysiida</taxon>
        <taxon>Aplysioidea</taxon>
        <taxon>Aplysiidae</taxon>
        <taxon>Aplysia</taxon>
    </lineage>
</organism>
<gene>
    <name evidence="3" type="primary">LOC106011478</name>
</gene>
<proteinExistence type="predicted"/>
<evidence type="ECO:0000259" key="1">
    <source>
        <dbReference type="Pfam" id="PF14291"/>
    </source>
</evidence>
<dbReference type="RefSeq" id="XP_012936813.1">
    <property type="nucleotide sequence ID" value="XM_013081359.1"/>
</dbReference>
<keyword evidence="2" id="KW-1185">Reference proteome</keyword>
<accession>A0ABM0ZY01</accession>
<reference evidence="3" key="1">
    <citation type="submission" date="2025-08" db="UniProtKB">
        <authorList>
            <consortium name="RefSeq"/>
        </authorList>
    </citation>
    <scope>IDENTIFICATION</scope>
</reference>
<dbReference type="GeneID" id="106011478"/>
<evidence type="ECO:0000313" key="3">
    <source>
        <dbReference type="RefSeq" id="XP_012936813.1"/>
    </source>
</evidence>
<dbReference type="PANTHER" id="PTHR45749:SF21">
    <property type="entry name" value="DUF4371 DOMAIN-CONTAINING PROTEIN"/>
    <property type="match status" value="1"/>
</dbReference>
<dbReference type="PANTHER" id="PTHR45749">
    <property type="match status" value="1"/>
</dbReference>
<feature type="domain" description="DUF4371" evidence="1">
    <location>
        <begin position="10"/>
        <end position="206"/>
    </location>
</feature>
<dbReference type="Proteomes" id="UP000694888">
    <property type="component" value="Unplaced"/>
</dbReference>
<dbReference type="InterPro" id="IPR025398">
    <property type="entry name" value="DUF4371"/>
</dbReference>
<name>A0ABM0ZY01_APLCA</name>